<accession>A0A2M7XB49</accession>
<name>A0A2M7XB49_9BACT</name>
<reference evidence="2" key="1">
    <citation type="submission" date="2017-09" db="EMBL/GenBank/DDBJ databases">
        <title>Depth-based differentiation of microbial function through sediment-hosted aquifers and enrichment of novel symbionts in the deep terrestrial subsurface.</title>
        <authorList>
            <person name="Probst A.J."/>
            <person name="Ladd B."/>
            <person name="Jarett J.K."/>
            <person name="Geller-Mcgrath D.E."/>
            <person name="Sieber C.M.K."/>
            <person name="Emerson J.B."/>
            <person name="Anantharaman K."/>
            <person name="Thomas B.C."/>
            <person name="Malmstrom R."/>
            <person name="Stieglmeier M."/>
            <person name="Klingl A."/>
            <person name="Woyke T."/>
            <person name="Ryan C.M."/>
            <person name="Banfield J.F."/>
        </authorList>
    </citation>
    <scope>NUCLEOTIDE SEQUENCE [LARGE SCALE GENOMIC DNA]</scope>
</reference>
<proteinExistence type="predicted"/>
<dbReference type="AlphaFoldDB" id="A0A2M7XB49"/>
<dbReference type="EMBL" id="PFWU01000049">
    <property type="protein sequence ID" value="PJA45089.1"/>
    <property type="molecule type" value="Genomic_DNA"/>
</dbReference>
<evidence type="ECO:0000313" key="2">
    <source>
        <dbReference type="Proteomes" id="UP000229385"/>
    </source>
</evidence>
<comment type="caution">
    <text evidence="1">The sequence shown here is derived from an EMBL/GenBank/DDBJ whole genome shotgun (WGS) entry which is preliminary data.</text>
</comment>
<protein>
    <submittedName>
        <fullName evidence="1">Uncharacterized protein</fullName>
    </submittedName>
</protein>
<organism evidence="1 2">
    <name type="scientific">Candidatus Uhrbacteria bacterium CG_4_9_14_3_um_filter_50_9</name>
    <dbReference type="NCBI Taxonomy" id="1975035"/>
    <lineage>
        <taxon>Bacteria</taxon>
        <taxon>Candidatus Uhriibacteriota</taxon>
    </lineage>
</organism>
<gene>
    <name evidence="1" type="ORF">CO174_04605</name>
</gene>
<dbReference type="Proteomes" id="UP000229385">
    <property type="component" value="Unassembled WGS sequence"/>
</dbReference>
<sequence>MSKKHAVMMKLFVRGLNQTGYYLRFDVVKYGEEIDIENIQLQEDDIPRDQFDGFYGTPEVEVEFVTVDGEVSF</sequence>
<evidence type="ECO:0000313" key="1">
    <source>
        <dbReference type="EMBL" id="PJA45089.1"/>
    </source>
</evidence>